<dbReference type="AlphaFoldDB" id="A0A834WH93"/>
<evidence type="ECO:0000313" key="4">
    <source>
        <dbReference type="Proteomes" id="UP000634136"/>
    </source>
</evidence>
<evidence type="ECO:0000313" key="3">
    <source>
        <dbReference type="EMBL" id="KAF7833235.1"/>
    </source>
</evidence>
<dbReference type="EMBL" id="JAAIUW010000008">
    <property type="protein sequence ID" value="KAF7822037.1"/>
    <property type="molecule type" value="Genomic_DNA"/>
</dbReference>
<sequence length="33" mass="3619">MKRNEERESDGCQLAVAGGGVPMTVELPVERME</sequence>
<accession>A0A834WH93</accession>
<proteinExistence type="predicted"/>
<gene>
    <name evidence="3" type="ORF">G2W53_015568</name>
    <name evidence="2" type="ORF">G2W53_021454</name>
    <name evidence="1" type="ORF">G2W53_027492</name>
</gene>
<organism evidence="2 4">
    <name type="scientific">Senna tora</name>
    <dbReference type="NCBI Taxonomy" id="362788"/>
    <lineage>
        <taxon>Eukaryota</taxon>
        <taxon>Viridiplantae</taxon>
        <taxon>Streptophyta</taxon>
        <taxon>Embryophyta</taxon>
        <taxon>Tracheophyta</taxon>
        <taxon>Spermatophyta</taxon>
        <taxon>Magnoliopsida</taxon>
        <taxon>eudicotyledons</taxon>
        <taxon>Gunneridae</taxon>
        <taxon>Pentapetalae</taxon>
        <taxon>rosids</taxon>
        <taxon>fabids</taxon>
        <taxon>Fabales</taxon>
        <taxon>Fabaceae</taxon>
        <taxon>Caesalpinioideae</taxon>
        <taxon>Cassia clade</taxon>
        <taxon>Senna</taxon>
    </lineage>
</organism>
<dbReference type="EMBL" id="JAAIUW010000007">
    <property type="protein sequence ID" value="KAF7823310.1"/>
    <property type="molecule type" value="Genomic_DNA"/>
</dbReference>
<evidence type="ECO:0000313" key="1">
    <source>
        <dbReference type="EMBL" id="KAF7822037.1"/>
    </source>
</evidence>
<dbReference type="EMBL" id="JAAIUW010000005">
    <property type="protein sequence ID" value="KAF7833235.1"/>
    <property type="molecule type" value="Genomic_DNA"/>
</dbReference>
<keyword evidence="4" id="KW-1185">Reference proteome</keyword>
<protein>
    <submittedName>
        <fullName evidence="2">Uncharacterized protein</fullName>
    </submittedName>
</protein>
<evidence type="ECO:0000313" key="2">
    <source>
        <dbReference type="EMBL" id="KAF7823310.1"/>
    </source>
</evidence>
<comment type="caution">
    <text evidence="2">The sequence shown here is derived from an EMBL/GenBank/DDBJ whole genome shotgun (WGS) entry which is preliminary data.</text>
</comment>
<reference evidence="2" key="1">
    <citation type="submission" date="2020-09" db="EMBL/GenBank/DDBJ databases">
        <title>Genome-Enabled Discovery of Anthraquinone Biosynthesis in Senna tora.</title>
        <authorList>
            <person name="Kang S.-H."/>
            <person name="Pandey R.P."/>
            <person name="Lee C.-M."/>
            <person name="Sim J.-S."/>
            <person name="Jeong J.-T."/>
            <person name="Choi B.-S."/>
            <person name="Jung M."/>
            <person name="Ginzburg D."/>
            <person name="Zhao K."/>
            <person name="Won S.Y."/>
            <person name="Oh T.-J."/>
            <person name="Yu Y."/>
            <person name="Kim N.-H."/>
            <person name="Lee O.R."/>
            <person name="Lee T.-H."/>
            <person name="Bashyal P."/>
            <person name="Kim T.-S."/>
            <person name="Lee W.-H."/>
            <person name="Kawkins C."/>
            <person name="Kim C.-K."/>
            <person name="Kim J.S."/>
            <person name="Ahn B.O."/>
            <person name="Rhee S.Y."/>
            <person name="Sohng J.K."/>
        </authorList>
    </citation>
    <scope>NUCLEOTIDE SEQUENCE</scope>
    <source>
        <tissue evidence="2">Leaf</tissue>
    </source>
</reference>
<dbReference type="Proteomes" id="UP000634136">
    <property type="component" value="Unassembled WGS sequence"/>
</dbReference>
<name>A0A834WH93_9FABA</name>